<dbReference type="FunCoup" id="A0A5J5EJP0">
    <property type="interactions" value="881"/>
</dbReference>
<evidence type="ECO:0000256" key="9">
    <source>
        <dbReference type="ARBA" id="ARBA00023136"/>
    </source>
</evidence>
<evidence type="ECO:0000256" key="7">
    <source>
        <dbReference type="ARBA" id="ARBA00022989"/>
    </source>
</evidence>
<dbReference type="PANTHER" id="PTHR45760:SF2">
    <property type="entry name" value="FI19922P1-RELATED"/>
    <property type="match status" value="1"/>
</dbReference>
<evidence type="ECO:0000256" key="10">
    <source>
        <dbReference type="PROSITE-ProRule" id="PRU00282"/>
    </source>
</evidence>
<dbReference type="InterPro" id="IPR018108">
    <property type="entry name" value="MCP_transmembrane"/>
</dbReference>
<feature type="repeat" description="Solcar" evidence="10">
    <location>
        <begin position="316"/>
        <end position="407"/>
    </location>
</feature>
<dbReference type="InterPro" id="IPR045315">
    <property type="entry name" value="Mtm1-like"/>
</dbReference>
<keyword evidence="7" id="KW-1133">Transmembrane helix</keyword>
<dbReference type="SUPFAM" id="SSF103506">
    <property type="entry name" value="Mitochondrial carrier"/>
    <property type="match status" value="1"/>
</dbReference>
<evidence type="ECO:0000256" key="8">
    <source>
        <dbReference type="ARBA" id="ARBA00023128"/>
    </source>
</evidence>
<dbReference type="GO" id="GO:1990542">
    <property type="term" value="P:mitochondrial transmembrane transport"/>
    <property type="evidence" value="ECO:0007669"/>
    <property type="project" value="InterPro"/>
</dbReference>
<evidence type="ECO:0000256" key="1">
    <source>
        <dbReference type="ARBA" id="ARBA00004448"/>
    </source>
</evidence>
<comment type="caution">
    <text evidence="12">The sequence shown here is derived from an EMBL/GenBank/DDBJ whole genome shotgun (WGS) entry which is preliminary data.</text>
</comment>
<dbReference type="AlphaFoldDB" id="A0A5J5EJP0"/>
<evidence type="ECO:0000256" key="5">
    <source>
        <dbReference type="ARBA" id="ARBA00022737"/>
    </source>
</evidence>
<organism evidence="12 13">
    <name type="scientific">Sphaerosporella brunnea</name>
    <dbReference type="NCBI Taxonomy" id="1250544"/>
    <lineage>
        <taxon>Eukaryota</taxon>
        <taxon>Fungi</taxon>
        <taxon>Dikarya</taxon>
        <taxon>Ascomycota</taxon>
        <taxon>Pezizomycotina</taxon>
        <taxon>Pezizomycetes</taxon>
        <taxon>Pezizales</taxon>
        <taxon>Pyronemataceae</taxon>
        <taxon>Sphaerosporella</taxon>
    </lineage>
</organism>
<evidence type="ECO:0000256" key="6">
    <source>
        <dbReference type="ARBA" id="ARBA00022792"/>
    </source>
</evidence>
<keyword evidence="13" id="KW-1185">Reference proteome</keyword>
<keyword evidence="4 10" id="KW-0812">Transmembrane</keyword>
<dbReference type="InParanoid" id="A0A5J5EJP0"/>
<dbReference type="OrthoDB" id="1747031at2759"/>
<feature type="repeat" description="Solcar" evidence="10">
    <location>
        <begin position="22"/>
        <end position="187"/>
    </location>
</feature>
<dbReference type="Gene3D" id="1.50.40.10">
    <property type="entry name" value="Mitochondrial carrier domain"/>
    <property type="match status" value="2"/>
</dbReference>
<evidence type="ECO:0000313" key="13">
    <source>
        <dbReference type="Proteomes" id="UP000326924"/>
    </source>
</evidence>
<evidence type="ECO:0000313" key="12">
    <source>
        <dbReference type="EMBL" id="KAA8895297.1"/>
    </source>
</evidence>
<dbReference type="PROSITE" id="PS50920">
    <property type="entry name" value="SOLCAR"/>
    <property type="match status" value="3"/>
</dbReference>
<feature type="repeat" description="Solcar" evidence="10">
    <location>
        <begin position="196"/>
        <end position="281"/>
    </location>
</feature>
<sequence length="417" mass="45753">MVRSSTLEPEDYPSARAETGEITATQRMLAACSGSLLTSLLVTPLDVVRVRLQSQHTTTPVTPDLTSPSDILGRARTLPLSPLRFHGSTAALSTPELGVTACCREVFWVGDTAEACLASRTIPTTLTDSCIVEQSAARRFSGTWEGLVKIARYEGISSLWRGLTPTLLMAVPSNVIYFTGYDWLRFSPKSPLSDMGPTLSPLVAGSLARAIAATAISPLELFKTRLQATSSHNFSDTLKGIKEMVVNEGPFSLWRGLSLTLWRDVPFSGIYWFGYETIKEQLRHRREEKWSLLHDHPKGILPPSAQWQREDLHAQATFLDSFIAGAISGSFAAFVTTPYDVGKTRRQIAHSRGEEIGAKAMSMPKVLLEIWREGGVQGLWKGCVPRMLKVAPACAIMISSYEVGKKAALRVSRERSA</sequence>
<dbReference type="Proteomes" id="UP000326924">
    <property type="component" value="Unassembled WGS sequence"/>
</dbReference>
<comment type="similarity">
    <text evidence="2 11">Belongs to the mitochondrial carrier (TC 2.A.29) family.</text>
</comment>
<dbReference type="GO" id="GO:0005743">
    <property type="term" value="C:mitochondrial inner membrane"/>
    <property type="evidence" value="ECO:0007669"/>
    <property type="project" value="UniProtKB-SubCell"/>
</dbReference>
<reference evidence="12 13" key="1">
    <citation type="submission" date="2019-09" db="EMBL/GenBank/DDBJ databases">
        <title>Draft genome of the ectomycorrhizal ascomycete Sphaerosporella brunnea.</title>
        <authorList>
            <consortium name="DOE Joint Genome Institute"/>
            <person name="Benucci G.M."/>
            <person name="Marozzi G."/>
            <person name="Antonielli L."/>
            <person name="Sanchez S."/>
            <person name="Marco P."/>
            <person name="Wang X."/>
            <person name="Falini L.B."/>
            <person name="Barry K."/>
            <person name="Haridas S."/>
            <person name="Lipzen A."/>
            <person name="Labutti K."/>
            <person name="Grigoriev I.V."/>
            <person name="Murat C."/>
            <person name="Martin F."/>
            <person name="Albertini E."/>
            <person name="Donnini D."/>
            <person name="Bonito G."/>
        </authorList>
    </citation>
    <scope>NUCLEOTIDE SEQUENCE [LARGE SCALE GENOMIC DNA]</scope>
    <source>
        <strain evidence="12 13">Sb_GMNB300</strain>
    </source>
</reference>
<evidence type="ECO:0000256" key="4">
    <source>
        <dbReference type="ARBA" id="ARBA00022692"/>
    </source>
</evidence>
<dbReference type="EMBL" id="VXIS01000274">
    <property type="protein sequence ID" value="KAA8895297.1"/>
    <property type="molecule type" value="Genomic_DNA"/>
</dbReference>
<gene>
    <name evidence="12" type="ORF">FN846DRAFT_343726</name>
</gene>
<evidence type="ECO:0000256" key="3">
    <source>
        <dbReference type="ARBA" id="ARBA00022448"/>
    </source>
</evidence>
<dbReference type="Pfam" id="PF00153">
    <property type="entry name" value="Mito_carr"/>
    <property type="match status" value="4"/>
</dbReference>
<keyword evidence="5" id="KW-0677">Repeat</keyword>
<dbReference type="PANTHER" id="PTHR45760">
    <property type="entry name" value="FI19922P1-RELATED"/>
    <property type="match status" value="1"/>
</dbReference>
<keyword evidence="8" id="KW-0496">Mitochondrion</keyword>
<proteinExistence type="inferred from homology"/>
<dbReference type="InterPro" id="IPR023395">
    <property type="entry name" value="MCP_dom_sf"/>
</dbReference>
<protein>
    <submittedName>
        <fullName evidence="12">Mitochondrial carrier domain-containing protein</fullName>
    </submittedName>
</protein>
<evidence type="ECO:0000256" key="2">
    <source>
        <dbReference type="ARBA" id="ARBA00006375"/>
    </source>
</evidence>
<evidence type="ECO:0000256" key="11">
    <source>
        <dbReference type="RuleBase" id="RU000488"/>
    </source>
</evidence>
<comment type="subcellular location">
    <subcellularLocation>
        <location evidence="1">Mitochondrion inner membrane</location>
        <topology evidence="1">Multi-pass membrane protein</topology>
    </subcellularLocation>
</comment>
<accession>A0A5J5EJP0</accession>
<keyword evidence="9 10" id="KW-0472">Membrane</keyword>
<name>A0A5J5EJP0_9PEZI</name>
<keyword evidence="3 11" id="KW-0813">Transport</keyword>
<keyword evidence="6" id="KW-0999">Mitochondrion inner membrane</keyword>